<sequence>MGTRGIRSRKVDLIRSTNIGIYGATTRIESGRIKPLPPKPISYSFLIHHATSSQPSNDSLSLTTTTPVVPHNHIADLYPLSHHNTSSTSQTLVKNPMSKPHLATNLSIESHPTIATNPNVNISHTTQPNSLDHHLFRLNDAKNPFKNSIVYLQPLSCQTPSISPGLSE</sequence>
<comment type="caution">
    <text evidence="1">The sequence shown here is derived from an EMBL/GenBank/DDBJ whole genome shotgun (WGS) entry which is preliminary data.</text>
</comment>
<dbReference type="EMBL" id="CAWUPB010000851">
    <property type="protein sequence ID" value="CAK7327128.1"/>
    <property type="molecule type" value="Genomic_DNA"/>
</dbReference>
<proteinExistence type="predicted"/>
<evidence type="ECO:0000313" key="2">
    <source>
        <dbReference type="Proteomes" id="UP001314170"/>
    </source>
</evidence>
<accession>A0AAV1R179</accession>
<dbReference type="Proteomes" id="UP001314170">
    <property type="component" value="Unassembled WGS sequence"/>
</dbReference>
<organism evidence="1 2">
    <name type="scientific">Dovyalis caffra</name>
    <dbReference type="NCBI Taxonomy" id="77055"/>
    <lineage>
        <taxon>Eukaryota</taxon>
        <taxon>Viridiplantae</taxon>
        <taxon>Streptophyta</taxon>
        <taxon>Embryophyta</taxon>
        <taxon>Tracheophyta</taxon>
        <taxon>Spermatophyta</taxon>
        <taxon>Magnoliopsida</taxon>
        <taxon>eudicotyledons</taxon>
        <taxon>Gunneridae</taxon>
        <taxon>Pentapetalae</taxon>
        <taxon>rosids</taxon>
        <taxon>fabids</taxon>
        <taxon>Malpighiales</taxon>
        <taxon>Salicaceae</taxon>
        <taxon>Flacourtieae</taxon>
        <taxon>Dovyalis</taxon>
    </lineage>
</organism>
<keyword evidence="2" id="KW-1185">Reference proteome</keyword>
<protein>
    <submittedName>
        <fullName evidence="1">Uncharacterized protein</fullName>
    </submittedName>
</protein>
<name>A0AAV1R179_9ROSI</name>
<evidence type="ECO:0000313" key="1">
    <source>
        <dbReference type="EMBL" id="CAK7327128.1"/>
    </source>
</evidence>
<gene>
    <name evidence="1" type="ORF">DCAF_LOCUS4835</name>
</gene>
<dbReference type="AlphaFoldDB" id="A0AAV1R179"/>
<reference evidence="1 2" key="1">
    <citation type="submission" date="2024-01" db="EMBL/GenBank/DDBJ databases">
        <authorList>
            <person name="Waweru B."/>
        </authorList>
    </citation>
    <scope>NUCLEOTIDE SEQUENCE [LARGE SCALE GENOMIC DNA]</scope>
</reference>